<organism evidence="2 3">
    <name type="scientific">Nitzschia inconspicua</name>
    <dbReference type="NCBI Taxonomy" id="303405"/>
    <lineage>
        <taxon>Eukaryota</taxon>
        <taxon>Sar</taxon>
        <taxon>Stramenopiles</taxon>
        <taxon>Ochrophyta</taxon>
        <taxon>Bacillariophyta</taxon>
        <taxon>Bacillariophyceae</taxon>
        <taxon>Bacillariophycidae</taxon>
        <taxon>Bacillariales</taxon>
        <taxon>Bacillariaceae</taxon>
        <taxon>Nitzschia</taxon>
    </lineage>
</organism>
<feature type="compositionally biased region" description="Acidic residues" evidence="1">
    <location>
        <begin position="177"/>
        <end position="186"/>
    </location>
</feature>
<dbReference type="OrthoDB" id="49193at2759"/>
<name>A0A9K3PVW5_9STRA</name>
<feature type="compositionally biased region" description="Basic residues" evidence="1">
    <location>
        <begin position="147"/>
        <end position="157"/>
    </location>
</feature>
<dbReference type="AlphaFoldDB" id="A0A9K3PVW5"/>
<evidence type="ECO:0000313" key="2">
    <source>
        <dbReference type="EMBL" id="KAG7361707.1"/>
    </source>
</evidence>
<feature type="region of interest" description="Disordered" evidence="1">
    <location>
        <begin position="232"/>
        <end position="251"/>
    </location>
</feature>
<proteinExistence type="predicted"/>
<sequence>MTRSTSRPRRGTTKKSVLSDFHEGDIVEIDRGHGTIVRGRLVQLLTKQMSSTPRWLVTFDDQPYKDEEMYEQAFGELLYSAWVNEENHINDQPDDDDDVAEKYGGTFNGSKRSIAVKVRVINGSGTSSESEKSAAAAAAAAANKTSSTKRSKSKKKSVQFEHATADRVKVVVSSGGADDDDDDDNEDRSGLAGRRNSSKASAREQRSKRRQSKIDEDTDVMFPGSDVLVDGNKRKFSSTTTPGPAVKKQKHNTAEADGEVVVVTVKLLTGTLYFYRGAQRRVEFLRRI</sequence>
<dbReference type="EMBL" id="JAGRRH010000013">
    <property type="protein sequence ID" value="KAG7361707.1"/>
    <property type="molecule type" value="Genomic_DNA"/>
</dbReference>
<gene>
    <name evidence="2" type="ORF">IV203_036808</name>
</gene>
<reference evidence="2" key="1">
    <citation type="journal article" date="2021" name="Sci. Rep.">
        <title>Diploid genomic architecture of Nitzschia inconspicua, an elite biomass production diatom.</title>
        <authorList>
            <person name="Oliver A."/>
            <person name="Podell S."/>
            <person name="Pinowska A."/>
            <person name="Traller J.C."/>
            <person name="Smith S.R."/>
            <person name="McClure R."/>
            <person name="Beliaev A."/>
            <person name="Bohutskyi P."/>
            <person name="Hill E.A."/>
            <person name="Rabines A."/>
            <person name="Zheng H."/>
            <person name="Allen L.Z."/>
            <person name="Kuo A."/>
            <person name="Grigoriev I.V."/>
            <person name="Allen A.E."/>
            <person name="Hazlebeck D."/>
            <person name="Allen E.E."/>
        </authorList>
    </citation>
    <scope>NUCLEOTIDE SEQUENCE</scope>
    <source>
        <strain evidence="2">Hildebrandi</strain>
    </source>
</reference>
<protein>
    <submittedName>
        <fullName evidence="2">Uncharacterized protein</fullName>
    </submittedName>
</protein>
<reference evidence="2" key="2">
    <citation type="submission" date="2021-04" db="EMBL/GenBank/DDBJ databases">
        <authorList>
            <person name="Podell S."/>
        </authorList>
    </citation>
    <scope>NUCLEOTIDE SEQUENCE</scope>
    <source>
        <strain evidence="2">Hildebrandi</strain>
    </source>
</reference>
<feature type="region of interest" description="Disordered" evidence="1">
    <location>
        <begin position="142"/>
        <end position="218"/>
    </location>
</feature>
<evidence type="ECO:0000313" key="3">
    <source>
        <dbReference type="Proteomes" id="UP000693970"/>
    </source>
</evidence>
<dbReference type="Proteomes" id="UP000693970">
    <property type="component" value="Unassembled WGS sequence"/>
</dbReference>
<comment type="caution">
    <text evidence="2">The sequence shown here is derived from an EMBL/GenBank/DDBJ whole genome shotgun (WGS) entry which is preliminary data.</text>
</comment>
<evidence type="ECO:0000256" key="1">
    <source>
        <dbReference type="SAM" id="MobiDB-lite"/>
    </source>
</evidence>
<keyword evidence="3" id="KW-1185">Reference proteome</keyword>
<accession>A0A9K3PVW5</accession>